<dbReference type="GO" id="GO:0004180">
    <property type="term" value="F:carboxypeptidase activity"/>
    <property type="evidence" value="ECO:0007669"/>
    <property type="project" value="UniProtKB-KW"/>
</dbReference>
<evidence type="ECO:0000313" key="5">
    <source>
        <dbReference type="Proteomes" id="UP000606720"/>
    </source>
</evidence>
<dbReference type="Pfam" id="PF13620">
    <property type="entry name" value="CarboxypepD_reg"/>
    <property type="match status" value="3"/>
</dbReference>
<dbReference type="RefSeq" id="WP_186867583.1">
    <property type="nucleotide sequence ID" value="NZ_JACOPH010000013.1"/>
</dbReference>
<dbReference type="GO" id="GO:0030246">
    <property type="term" value="F:carbohydrate binding"/>
    <property type="evidence" value="ECO:0007669"/>
    <property type="project" value="InterPro"/>
</dbReference>
<feature type="compositionally biased region" description="Low complexity" evidence="1">
    <location>
        <begin position="1405"/>
        <end position="1420"/>
    </location>
</feature>
<dbReference type="SUPFAM" id="SSF49265">
    <property type="entry name" value="Fibronectin type III"/>
    <property type="match status" value="1"/>
</dbReference>
<keyword evidence="4" id="KW-0645">Protease</keyword>
<sequence length="1597" mass="171173">MKKRVLSGFLTLFLTVGAVFGSVAVSDQVYAADVSVSGTVIATDGRSAVSGANIVLRDKSDCTKEYTAVSGDDGTYTIADVPEGTYQATAYQTNKNDSSAVVQTVTVTDAGVSDVKLQFPVDLSGQMVNPGFAETKNDLTGWSNSLGQSAGGAGFRTEYKKDLSSVAYAPWAGTAFDMDMYQTVSNLANGTYVVSCYAKCGWGDDANVSLYAKDSEGNIIASEELPSNVNEVYQEIGLTAEVKDGTITIGIAGNAAAGGWANIDDFHLGLLAEPQEDEQEETVDADYVNDSFWTDTEGNTIYSQGGGIFEFDGKYYWYGVKYTEAVDYANDPRTYYTSSDVFEGITCYSSTDLKNWKYEGLVAEPDDVYNAEIMGTTKPYSIKNGKTTWLDGENVKNTAVWVGRLGVTKLSDGTYALLVQHECADYDNALDGDTDQWSKQVLVMTSDSPNGKFTWNNRINMKSAIGTSNTGDQTVFVDDDGTGWLVYSYGSGRGKMYLSKIEWNADHSKVVLGTPYMVYQGPGREGNCMFKYNGKYYLCASDLYGWNASHGYYMTIDPGEMSLEDYLKSDDFTVTNELKLMDGTSDDFCHVSQTGFFYTLKGTEQTTVLFCGDRWSDFAGNGLGYNQWCPLSFDEDGTPYFNSLSAWNLDETTGKWSVAAGNNYVKNGSFEADRVKVDNVAGWTQVTNKGSNAITNNVKMDDDTVTGKGSLKLGSTSAYDVEVSQKIASSSYVNLEDGVYKMTAKVKNSGNFDNLQMYAVSGGKTYAASFTSANPLWTTVKVDPVIVKGNEVTVGFLAAGTNSECLIDDVTFTAVENPALATGSITGKVTGDAASKGKVLTVTAANASQIYSVDVTLTGEAQDYAIENLADGTYTVSFAAKNCVVPDPVEVTVADGQAAPVENKTITNNAGNAKGKVVDGSASGIADVTVTLSKDGSEDITVSTGADGSYEFADVEAGTYTITFEKRGYQVEGNAPETVEIVLNDTRTIDDVVLARNAGTVAGTVVDSCGQGISGMHVSLRDKSSANIAYTTDTDENGAYQFNDVVQGNYIATATSMNAEDAWKELNAGNNNIVVEPNQTVNVDLQVAADMTSKIVNPTFDTKNDLSGWTNGAETTGGYRTGKNSTHGTYQLAPWAGSAFTMDTYQTITGLTNGTYIVTCWSNTGYLADTDKLELYAKDGNGTDLARESIQAEGSYQTIALLAEVTDGTLTIGVDGNLAANSWANIDDFHLGLLGKYHANAKKLEETKATCGEAGHGAYWSCPDCKKFFKDSENGIDLSTAYDNVEDVTVVIPATGEHTYGDPVFTWTKDHAACTAAFTCAVCKDEVTENATVTSAVTKAVSCKEEGVTTYTATVTFAEKTYTDTATEAIAKTGHTYVKKTEADGSTVEICDVCGDIKSRTPAENNNSNNNNNGGNNADNGNNSNISAVGIGSVTLAKDVYIYTGKAIRPTVVAKDSAGNVIDASDYTVAYASNKNVGTATVTITFNGQFTGTKTLNFVINPKGTKITKAAAKSKSAKITWKKQRVQVTGYEIRYSTGKKFKSAKSVLVKKAKTTSKVISKLKGKKKYYVQVRTYKTVKGTKYYSNWSNVKTVTPKK</sequence>
<gene>
    <name evidence="4" type="ORF">H8S17_12715</name>
</gene>
<dbReference type="Gene3D" id="2.115.10.20">
    <property type="entry name" value="Glycosyl hydrolase domain, family 43"/>
    <property type="match status" value="1"/>
</dbReference>
<evidence type="ECO:0000256" key="2">
    <source>
        <dbReference type="SAM" id="SignalP"/>
    </source>
</evidence>
<dbReference type="InterPro" id="IPR023296">
    <property type="entry name" value="Glyco_hydro_beta-prop_sf"/>
</dbReference>
<dbReference type="InterPro" id="IPR013783">
    <property type="entry name" value="Ig-like_fold"/>
</dbReference>
<evidence type="ECO:0000259" key="3">
    <source>
        <dbReference type="PROSITE" id="PS50853"/>
    </source>
</evidence>
<keyword evidence="4" id="KW-0121">Carboxypeptidase</keyword>
<dbReference type="InterPro" id="IPR013784">
    <property type="entry name" value="Carb-bd-like_fold"/>
</dbReference>
<dbReference type="PANTHER" id="PTHR22925:SF3">
    <property type="entry name" value="GLYCOSYL HYDROLASE FAMILY PROTEIN 43"/>
    <property type="match status" value="1"/>
</dbReference>
<feature type="signal peptide" evidence="2">
    <location>
        <begin position="1"/>
        <end position="31"/>
    </location>
</feature>
<keyword evidence="2" id="KW-0732">Signal</keyword>
<protein>
    <submittedName>
        <fullName evidence="4">Carboxypeptidase regulatory-like domain-containing protein</fullName>
    </submittedName>
</protein>
<evidence type="ECO:0000256" key="1">
    <source>
        <dbReference type="SAM" id="MobiDB-lite"/>
    </source>
</evidence>
<dbReference type="EMBL" id="JACOPH010000013">
    <property type="protein sequence ID" value="MBC5715049.1"/>
    <property type="molecule type" value="Genomic_DNA"/>
</dbReference>
<dbReference type="SUPFAM" id="SSF49452">
    <property type="entry name" value="Starch-binding domain-like"/>
    <property type="match status" value="4"/>
</dbReference>
<dbReference type="InterPro" id="IPR036116">
    <property type="entry name" value="FN3_sf"/>
</dbReference>
<dbReference type="Gene3D" id="2.60.40.10">
    <property type="entry name" value="Immunoglobulins"/>
    <property type="match status" value="3"/>
</dbReference>
<keyword evidence="4" id="KW-0378">Hydrolase</keyword>
<keyword evidence="5" id="KW-1185">Reference proteome</keyword>
<accession>A0A923LQ30</accession>
<proteinExistence type="predicted"/>
<dbReference type="CDD" id="cd18823">
    <property type="entry name" value="GH43_RcAra43A-like"/>
    <property type="match status" value="1"/>
</dbReference>
<dbReference type="SUPFAM" id="SSF75005">
    <property type="entry name" value="Arabinanase/levansucrase/invertase"/>
    <property type="match status" value="1"/>
</dbReference>
<reference evidence="4" key="1">
    <citation type="submission" date="2020-08" db="EMBL/GenBank/DDBJ databases">
        <title>Genome public.</title>
        <authorList>
            <person name="Liu C."/>
            <person name="Sun Q."/>
        </authorList>
    </citation>
    <scope>NUCLEOTIDE SEQUENCE</scope>
    <source>
        <strain evidence="4">BX1005</strain>
    </source>
</reference>
<feature type="domain" description="Fibronectin type-III" evidence="3">
    <location>
        <begin position="1501"/>
        <end position="1597"/>
    </location>
</feature>
<evidence type="ECO:0000313" key="4">
    <source>
        <dbReference type="EMBL" id="MBC5715049.1"/>
    </source>
</evidence>
<dbReference type="PANTHER" id="PTHR22925">
    <property type="entry name" value="GLYCOSYL HYDROLASE 43 FAMILY MEMBER"/>
    <property type="match status" value="1"/>
</dbReference>
<feature type="region of interest" description="Disordered" evidence="1">
    <location>
        <begin position="1401"/>
        <end position="1420"/>
    </location>
</feature>
<name>A0A923LQ30_9FIRM</name>
<comment type="caution">
    <text evidence="4">The sequence shown here is derived from an EMBL/GenBank/DDBJ whole genome shotgun (WGS) entry which is preliminary data.</text>
</comment>
<dbReference type="InterPro" id="IPR003961">
    <property type="entry name" value="FN3_dom"/>
</dbReference>
<dbReference type="Proteomes" id="UP000606720">
    <property type="component" value="Unassembled WGS sequence"/>
</dbReference>
<dbReference type="Gene3D" id="2.60.120.260">
    <property type="entry name" value="Galactose-binding domain-like"/>
    <property type="match status" value="3"/>
</dbReference>
<dbReference type="PROSITE" id="PS50853">
    <property type="entry name" value="FN3"/>
    <property type="match status" value="1"/>
</dbReference>
<organism evidence="4 5">
    <name type="scientific">Roseburia zhanii</name>
    <dbReference type="NCBI Taxonomy" id="2763064"/>
    <lineage>
        <taxon>Bacteria</taxon>
        <taxon>Bacillati</taxon>
        <taxon>Bacillota</taxon>
        <taxon>Clostridia</taxon>
        <taxon>Lachnospirales</taxon>
        <taxon>Lachnospiraceae</taxon>
        <taxon>Roseburia</taxon>
    </lineage>
</organism>
<dbReference type="Gene3D" id="2.60.40.1120">
    <property type="entry name" value="Carboxypeptidase-like, regulatory domain"/>
    <property type="match status" value="2"/>
</dbReference>
<feature type="chain" id="PRO_5037778405" evidence="2">
    <location>
        <begin position="32"/>
        <end position="1597"/>
    </location>
</feature>